<accession>A0A0D2MQA4</accession>
<dbReference type="STRING" id="945553.A0A0D2MQA4"/>
<protein>
    <recommendedName>
        <fullName evidence="3">F-box domain-containing protein</fullName>
    </recommendedName>
</protein>
<feature type="non-terminal residue" evidence="1">
    <location>
        <position position="1"/>
    </location>
</feature>
<sequence>DLVPLILAADEHWWPGDLAALSAVSCAWLFYARKRLYARPAVGSFRAAGRLARTFAANPPLASLVTGISICPVSSTRPTMGEWKAVRQLLALEGLTYMHLGGELAVSAERFLRYIAYPETLEELHVDGRLLEGRLTGRASVEWDDGLGFPGLRKLRLASLDLDAAGGPYRLESLVMEDVQLVGGHLAALVGDRLAHLHITTSDAGCFDAEIRGVLAGCAVGCLHYDTRERGSALLVDAPGGGGFAGLRCLHLEGQSVDGAVLRAVGEACVGLEELVVGGRAVRVTAAEWVDFVGGLGGLRRLGLPGGTNWPPFSAWAAADAEAIRAACRSRVVQLL</sequence>
<evidence type="ECO:0000313" key="2">
    <source>
        <dbReference type="Proteomes" id="UP000054270"/>
    </source>
</evidence>
<proteinExistence type="predicted"/>
<feature type="non-terminal residue" evidence="1">
    <location>
        <position position="336"/>
    </location>
</feature>
<dbReference type="AlphaFoldDB" id="A0A0D2MQA4"/>
<keyword evidence="2" id="KW-1185">Reference proteome</keyword>
<dbReference type="EMBL" id="KN817529">
    <property type="protein sequence ID" value="KJA26148.1"/>
    <property type="molecule type" value="Genomic_DNA"/>
</dbReference>
<dbReference type="OMA" id="ESDDHWW"/>
<gene>
    <name evidence="1" type="ORF">HYPSUDRAFT_101805</name>
</gene>
<dbReference type="OrthoDB" id="3251638at2759"/>
<evidence type="ECO:0000313" key="1">
    <source>
        <dbReference type="EMBL" id="KJA26148.1"/>
    </source>
</evidence>
<dbReference type="Proteomes" id="UP000054270">
    <property type="component" value="Unassembled WGS sequence"/>
</dbReference>
<organism evidence="1 2">
    <name type="scientific">Hypholoma sublateritium (strain FD-334 SS-4)</name>
    <dbReference type="NCBI Taxonomy" id="945553"/>
    <lineage>
        <taxon>Eukaryota</taxon>
        <taxon>Fungi</taxon>
        <taxon>Dikarya</taxon>
        <taxon>Basidiomycota</taxon>
        <taxon>Agaricomycotina</taxon>
        <taxon>Agaricomycetes</taxon>
        <taxon>Agaricomycetidae</taxon>
        <taxon>Agaricales</taxon>
        <taxon>Agaricineae</taxon>
        <taxon>Strophariaceae</taxon>
        <taxon>Hypholoma</taxon>
    </lineage>
</organism>
<reference evidence="2" key="1">
    <citation type="submission" date="2014-04" db="EMBL/GenBank/DDBJ databases">
        <title>Evolutionary Origins and Diversification of the Mycorrhizal Mutualists.</title>
        <authorList>
            <consortium name="DOE Joint Genome Institute"/>
            <consortium name="Mycorrhizal Genomics Consortium"/>
            <person name="Kohler A."/>
            <person name="Kuo A."/>
            <person name="Nagy L.G."/>
            <person name="Floudas D."/>
            <person name="Copeland A."/>
            <person name="Barry K.W."/>
            <person name="Cichocki N."/>
            <person name="Veneault-Fourrey C."/>
            <person name="LaButti K."/>
            <person name="Lindquist E.A."/>
            <person name="Lipzen A."/>
            <person name="Lundell T."/>
            <person name="Morin E."/>
            <person name="Murat C."/>
            <person name="Riley R."/>
            <person name="Ohm R."/>
            <person name="Sun H."/>
            <person name="Tunlid A."/>
            <person name="Henrissat B."/>
            <person name="Grigoriev I.V."/>
            <person name="Hibbett D.S."/>
            <person name="Martin F."/>
        </authorList>
    </citation>
    <scope>NUCLEOTIDE SEQUENCE [LARGE SCALE GENOMIC DNA]</scope>
    <source>
        <strain evidence="2">FD-334 SS-4</strain>
    </source>
</reference>
<evidence type="ECO:0008006" key="3">
    <source>
        <dbReference type="Google" id="ProtNLM"/>
    </source>
</evidence>
<name>A0A0D2MQA4_HYPSF</name>